<proteinExistence type="predicted"/>
<gene>
    <name evidence="1" type="ORF">UFOVP653_41</name>
</gene>
<accession>A0A6J5ND14</accession>
<organism evidence="1">
    <name type="scientific">uncultured Caudovirales phage</name>
    <dbReference type="NCBI Taxonomy" id="2100421"/>
    <lineage>
        <taxon>Viruses</taxon>
        <taxon>Duplodnaviria</taxon>
        <taxon>Heunggongvirae</taxon>
        <taxon>Uroviricota</taxon>
        <taxon>Caudoviricetes</taxon>
        <taxon>Peduoviridae</taxon>
        <taxon>Maltschvirus</taxon>
        <taxon>Maltschvirus maltsch</taxon>
    </lineage>
</organism>
<name>A0A6J5ND14_9CAUD</name>
<protein>
    <submittedName>
        <fullName evidence="1">Uncharacterized protein</fullName>
    </submittedName>
</protein>
<sequence>MTVKYWISAAGQNYWMATNATTLRGAKTLAGRKFQPAFGGRIEVAELVNYGGESRYEVVARRYGWDRWVNS</sequence>
<reference evidence="1" key="1">
    <citation type="submission" date="2020-04" db="EMBL/GenBank/DDBJ databases">
        <authorList>
            <person name="Chiriac C."/>
            <person name="Salcher M."/>
            <person name="Ghai R."/>
            <person name="Kavagutti S V."/>
        </authorList>
    </citation>
    <scope>NUCLEOTIDE SEQUENCE</scope>
</reference>
<dbReference type="EMBL" id="LR796613">
    <property type="protein sequence ID" value="CAB4154908.1"/>
    <property type="molecule type" value="Genomic_DNA"/>
</dbReference>
<evidence type="ECO:0000313" key="1">
    <source>
        <dbReference type="EMBL" id="CAB4154908.1"/>
    </source>
</evidence>